<sequence>MSVLSADIARFEAMRTDLEHRHKLKWVVFHEGELIDIYSDFEAAASDAIDRFDTGPFLIRQIGAPPQTHLMGGMVFTHANA</sequence>
<proteinExistence type="predicted"/>
<evidence type="ECO:0000313" key="2">
    <source>
        <dbReference type="Proteomes" id="UP001596152"/>
    </source>
</evidence>
<name>A0ABW0FPN3_9CAUL</name>
<evidence type="ECO:0008006" key="3">
    <source>
        <dbReference type="Google" id="ProtNLM"/>
    </source>
</evidence>
<accession>A0ABW0FPN3</accession>
<keyword evidence="2" id="KW-1185">Reference proteome</keyword>
<evidence type="ECO:0000313" key="1">
    <source>
        <dbReference type="EMBL" id="MFC5343171.1"/>
    </source>
</evidence>
<reference evidence="2" key="1">
    <citation type="journal article" date="2019" name="Int. J. Syst. Evol. Microbiol.">
        <title>The Global Catalogue of Microorganisms (GCM) 10K type strain sequencing project: providing services to taxonomists for standard genome sequencing and annotation.</title>
        <authorList>
            <consortium name="The Broad Institute Genomics Platform"/>
            <consortium name="The Broad Institute Genome Sequencing Center for Infectious Disease"/>
            <person name="Wu L."/>
            <person name="Ma J."/>
        </authorList>
    </citation>
    <scope>NUCLEOTIDE SEQUENCE [LARGE SCALE GENOMIC DNA]</scope>
    <source>
        <strain evidence="2">JCM 12125</strain>
    </source>
</reference>
<dbReference type="EMBL" id="JBHSLF010000009">
    <property type="protein sequence ID" value="MFC5343171.1"/>
    <property type="molecule type" value="Genomic_DNA"/>
</dbReference>
<organism evidence="1 2">
    <name type="scientific">Brevundimonas staleyi</name>
    <dbReference type="NCBI Taxonomy" id="74326"/>
    <lineage>
        <taxon>Bacteria</taxon>
        <taxon>Pseudomonadati</taxon>
        <taxon>Pseudomonadota</taxon>
        <taxon>Alphaproteobacteria</taxon>
        <taxon>Caulobacterales</taxon>
        <taxon>Caulobacteraceae</taxon>
        <taxon>Brevundimonas</taxon>
    </lineage>
</organism>
<comment type="caution">
    <text evidence="1">The sequence shown here is derived from an EMBL/GenBank/DDBJ whole genome shotgun (WGS) entry which is preliminary data.</text>
</comment>
<dbReference type="Proteomes" id="UP001596152">
    <property type="component" value="Unassembled WGS sequence"/>
</dbReference>
<protein>
    <recommendedName>
        <fullName evidence="3">DUF5678 domain-containing protein</fullName>
    </recommendedName>
</protein>
<gene>
    <name evidence="1" type="ORF">ACFPIE_04545</name>
</gene>
<dbReference type="RefSeq" id="WP_374039162.1">
    <property type="nucleotide sequence ID" value="NZ_CP169082.1"/>
</dbReference>